<name>A0AAV4JXG3_9GAST</name>
<comment type="caution">
    <text evidence="1">The sequence shown here is derived from an EMBL/GenBank/DDBJ whole genome shotgun (WGS) entry which is preliminary data.</text>
</comment>
<dbReference type="EMBL" id="BMAT01003513">
    <property type="protein sequence ID" value="GFS26965.1"/>
    <property type="molecule type" value="Genomic_DNA"/>
</dbReference>
<dbReference type="AlphaFoldDB" id="A0AAV4JXG3"/>
<evidence type="ECO:0000313" key="2">
    <source>
        <dbReference type="Proteomes" id="UP000762676"/>
    </source>
</evidence>
<dbReference type="PANTHER" id="PTHR47018">
    <property type="entry name" value="CXC DOMAIN-CONTAINING PROTEIN-RELATED"/>
    <property type="match status" value="1"/>
</dbReference>
<reference evidence="1 2" key="1">
    <citation type="journal article" date="2021" name="Elife">
        <title>Chloroplast acquisition without the gene transfer in kleptoplastic sea slugs, Plakobranchus ocellatus.</title>
        <authorList>
            <person name="Maeda T."/>
            <person name="Takahashi S."/>
            <person name="Yoshida T."/>
            <person name="Shimamura S."/>
            <person name="Takaki Y."/>
            <person name="Nagai Y."/>
            <person name="Toyoda A."/>
            <person name="Suzuki Y."/>
            <person name="Arimoto A."/>
            <person name="Ishii H."/>
            <person name="Satoh N."/>
            <person name="Nishiyama T."/>
            <person name="Hasebe M."/>
            <person name="Maruyama T."/>
            <person name="Minagawa J."/>
            <person name="Obokata J."/>
            <person name="Shigenobu S."/>
        </authorList>
    </citation>
    <scope>NUCLEOTIDE SEQUENCE [LARGE SCALE GENOMIC DNA]</scope>
</reference>
<keyword evidence="2" id="KW-1185">Reference proteome</keyword>
<dbReference type="PANTHER" id="PTHR47018:SF3">
    <property type="entry name" value="MYCBP-ASSOCIATED PROTEIN"/>
    <property type="match status" value="1"/>
</dbReference>
<proteinExistence type="predicted"/>
<dbReference type="Proteomes" id="UP000762676">
    <property type="component" value="Unassembled WGS sequence"/>
</dbReference>
<accession>A0AAV4JXG3</accession>
<sequence length="407" mass="46366">MIEALERLIFIAFTQTSNSNELVCQLLSKAKNLQINLCHTEAEKVIQSEDLQVLYGEYEHFKEQMKKGKYGKTAQFWYEYLEKVWNLILLSVATRTNNFDLHIAFLQKLCPLLFSMNNQNYAKYLSLYTITLLNLPENAKGLLRNRGFSVSRSDTPAGRSPVDMTIDQIINKHAKTSGGIIGFSRSLPAYHRWCVTRHNRSQYVSSLQQVTNLDSSTIDGHKDMTFAERKLSEKSVRNTMEAFSAFINAFEMDTDELICLSSGCRLSDEIAGDLLQAEEFGQKRYEEFVKERLKNKTVEFKDPLPKSTLKTFACASKVVSVKSKTKEIQIKVQRNLFGQLLILSQDHNVNIEKVLSYPLSPTPRSFATPDGLPLKTNKAVLLHAFEKGEFLITQDVSQQPCTVYVVD</sequence>
<evidence type="ECO:0000313" key="1">
    <source>
        <dbReference type="EMBL" id="GFS26965.1"/>
    </source>
</evidence>
<protein>
    <submittedName>
        <fullName evidence="1">Uncharacterized protein</fullName>
    </submittedName>
</protein>
<gene>
    <name evidence="1" type="ORF">ElyMa_001735300</name>
</gene>
<feature type="non-terminal residue" evidence="1">
    <location>
        <position position="407"/>
    </location>
</feature>
<organism evidence="1 2">
    <name type="scientific">Elysia marginata</name>
    <dbReference type="NCBI Taxonomy" id="1093978"/>
    <lineage>
        <taxon>Eukaryota</taxon>
        <taxon>Metazoa</taxon>
        <taxon>Spiralia</taxon>
        <taxon>Lophotrochozoa</taxon>
        <taxon>Mollusca</taxon>
        <taxon>Gastropoda</taxon>
        <taxon>Heterobranchia</taxon>
        <taxon>Euthyneura</taxon>
        <taxon>Panpulmonata</taxon>
        <taxon>Sacoglossa</taxon>
        <taxon>Placobranchoidea</taxon>
        <taxon>Plakobranchidae</taxon>
        <taxon>Elysia</taxon>
    </lineage>
</organism>